<keyword evidence="1" id="KW-1133">Transmembrane helix</keyword>
<dbReference type="Pfam" id="PF01663">
    <property type="entry name" value="Phosphodiest"/>
    <property type="match status" value="1"/>
</dbReference>
<protein>
    <submittedName>
        <fullName evidence="2">Ectonucleotide pyrophosphatase/phosphodiesterase</fullName>
    </submittedName>
</protein>
<dbReference type="OMA" id="DEYVSRD"/>
<dbReference type="OrthoDB" id="415411at2759"/>
<dbReference type="EMBL" id="JAPDFW010000060">
    <property type="protein sequence ID" value="KAJ5076532.1"/>
    <property type="molecule type" value="Genomic_DNA"/>
</dbReference>
<accession>A0A9Q0LP77</accession>
<feature type="transmembrane region" description="Helical" evidence="1">
    <location>
        <begin position="55"/>
        <end position="77"/>
    </location>
</feature>
<keyword evidence="1" id="KW-0472">Membrane</keyword>
<dbReference type="SUPFAM" id="SSF53649">
    <property type="entry name" value="Alkaline phosphatase-like"/>
    <property type="match status" value="1"/>
</dbReference>
<evidence type="ECO:0000313" key="2">
    <source>
        <dbReference type="EMBL" id="KAJ5076532.1"/>
    </source>
</evidence>
<keyword evidence="1" id="KW-0812">Transmembrane</keyword>
<dbReference type="InterPro" id="IPR002591">
    <property type="entry name" value="Phosphodiest/P_Trfase"/>
</dbReference>
<sequence>MSKPIYPEINSNEEVEQIANAVSSNSEQEEKLLGRDQEKSITIEDRAKKKGKFPLVVKLTILMAFLFVSVIVVSLVINKHISQDTSTISMPPSFEKSVILISIDAFRWDYANYCQTPNLDLIKSQISSDGFRPPFPSKTFVSHYTMVTGLYPEYNGIVANTFFDPIINKTFVMGTNESLESYWWLGEPIWVTNELQGYKTGCYFWPGSEAKIQDFRPTYYEIYNQSVPYQDRVQKVLDWIDLPQSERPNLITLYFENVDTEGHLHGPLSPEVISAVEYDDTIIGTLIDGLKERDIFDKINLIVVSDHGMATISTSQVIFLDDYLNISTKSIPQEYSYNKFHDLNLNLIQNSLNLEDFQDTEYDATIIDWSPITAILPSVGKEDFVYNALHNVHPNYTVYRKEETPLDLHYNDSVRITPIIGIAALGWSVTTHPQFSAHPDWFQGGNHGFNPFLYPEMTGIFMAHGPAFVDKYNQPVFDNLNLYILLCNILGLNPAPNNATESVIESLLKN</sequence>
<reference evidence="2" key="1">
    <citation type="submission" date="2022-10" db="EMBL/GenBank/DDBJ databases">
        <title>Novel sulphate-reducing endosymbionts in the free-living metamonad Anaeramoeba.</title>
        <authorList>
            <person name="Jerlstrom-Hultqvist J."/>
            <person name="Cepicka I."/>
            <person name="Gallot-Lavallee L."/>
            <person name="Salas-Leiva D."/>
            <person name="Curtis B.A."/>
            <person name="Zahonova K."/>
            <person name="Pipaliya S."/>
            <person name="Dacks J."/>
            <person name="Roger A.J."/>
        </authorList>
    </citation>
    <scope>NUCLEOTIDE SEQUENCE</scope>
    <source>
        <strain evidence="2">BMAN</strain>
    </source>
</reference>
<comment type="caution">
    <text evidence="2">The sequence shown here is derived from an EMBL/GenBank/DDBJ whole genome shotgun (WGS) entry which is preliminary data.</text>
</comment>
<dbReference type="InterPro" id="IPR017850">
    <property type="entry name" value="Alkaline_phosphatase_core_sf"/>
</dbReference>
<dbReference type="GO" id="GO:0016787">
    <property type="term" value="F:hydrolase activity"/>
    <property type="evidence" value="ECO:0007669"/>
    <property type="project" value="UniProtKB-ARBA"/>
</dbReference>
<dbReference type="Proteomes" id="UP001149090">
    <property type="component" value="Unassembled WGS sequence"/>
</dbReference>
<organism evidence="2 3">
    <name type="scientific">Anaeramoeba ignava</name>
    <name type="common">Anaerobic marine amoeba</name>
    <dbReference type="NCBI Taxonomy" id="1746090"/>
    <lineage>
        <taxon>Eukaryota</taxon>
        <taxon>Metamonada</taxon>
        <taxon>Anaeramoebidae</taxon>
        <taxon>Anaeramoeba</taxon>
    </lineage>
</organism>
<dbReference type="Gene3D" id="3.40.720.10">
    <property type="entry name" value="Alkaline Phosphatase, subunit A"/>
    <property type="match status" value="1"/>
</dbReference>
<name>A0A9Q0LP77_ANAIG</name>
<dbReference type="CDD" id="cd16018">
    <property type="entry name" value="Enpp"/>
    <property type="match status" value="1"/>
</dbReference>
<gene>
    <name evidence="2" type="ORF">M0811_06112</name>
</gene>
<proteinExistence type="predicted"/>
<dbReference type="AlphaFoldDB" id="A0A9Q0LP77"/>
<evidence type="ECO:0000313" key="3">
    <source>
        <dbReference type="Proteomes" id="UP001149090"/>
    </source>
</evidence>
<keyword evidence="3" id="KW-1185">Reference proteome</keyword>
<evidence type="ECO:0000256" key="1">
    <source>
        <dbReference type="SAM" id="Phobius"/>
    </source>
</evidence>
<dbReference type="PANTHER" id="PTHR10151:SF120">
    <property type="entry name" value="BIS(5'-ADENOSYL)-TRIPHOSPHATASE"/>
    <property type="match status" value="1"/>
</dbReference>
<dbReference type="PANTHER" id="PTHR10151">
    <property type="entry name" value="ECTONUCLEOTIDE PYROPHOSPHATASE/PHOSPHODIESTERASE"/>
    <property type="match status" value="1"/>
</dbReference>